<evidence type="ECO:0000256" key="2">
    <source>
        <dbReference type="ARBA" id="ARBA00022540"/>
    </source>
</evidence>
<evidence type="ECO:0000259" key="4">
    <source>
        <dbReference type="PROSITE" id="PS50832"/>
    </source>
</evidence>
<evidence type="ECO:0000256" key="3">
    <source>
        <dbReference type="ARBA" id="ARBA00022917"/>
    </source>
</evidence>
<gene>
    <name evidence="5" type="ORF">S01H1_05925</name>
</gene>
<dbReference type="Pfam" id="PF01176">
    <property type="entry name" value="eIF-1a"/>
    <property type="match status" value="1"/>
</dbReference>
<proteinExistence type="inferred from homology"/>
<protein>
    <recommendedName>
        <fullName evidence="4">S1-like domain-containing protein</fullName>
    </recommendedName>
</protein>
<feature type="domain" description="S1-like" evidence="4">
    <location>
        <begin position="1"/>
        <end position="72"/>
    </location>
</feature>
<evidence type="ECO:0000256" key="1">
    <source>
        <dbReference type="ARBA" id="ARBA00010939"/>
    </source>
</evidence>
<dbReference type="SUPFAM" id="SSF50249">
    <property type="entry name" value="Nucleic acid-binding proteins"/>
    <property type="match status" value="1"/>
</dbReference>
<dbReference type="GO" id="GO:0003723">
    <property type="term" value="F:RNA binding"/>
    <property type="evidence" value="ECO:0007669"/>
    <property type="project" value="InterPro"/>
</dbReference>
<dbReference type="AlphaFoldDB" id="X0TM73"/>
<dbReference type="InterPro" id="IPR004368">
    <property type="entry name" value="TIF_IF1"/>
</dbReference>
<comment type="caution">
    <text evidence="5">The sequence shown here is derived from an EMBL/GenBank/DDBJ whole genome shotgun (WGS) entry which is preliminary data.</text>
</comment>
<dbReference type="GO" id="GO:0043022">
    <property type="term" value="F:ribosome binding"/>
    <property type="evidence" value="ECO:0007669"/>
    <property type="project" value="TreeGrafter"/>
</dbReference>
<name>X0TM73_9ZZZZ</name>
<dbReference type="GO" id="GO:0005829">
    <property type="term" value="C:cytosol"/>
    <property type="evidence" value="ECO:0007669"/>
    <property type="project" value="TreeGrafter"/>
</dbReference>
<dbReference type="GO" id="GO:0003743">
    <property type="term" value="F:translation initiation factor activity"/>
    <property type="evidence" value="ECO:0007669"/>
    <property type="project" value="UniProtKB-KW"/>
</dbReference>
<dbReference type="EMBL" id="BARS01003075">
    <property type="protein sequence ID" value="GAF77190.1"/>
    <property type="molecule type" value="Genomic_DNA"/>
</dbReference>
<dbReference type="Gene3D" id="2.40.50.140">
    <property type="entry name" value="Nucleic acid-binding proteins"/>
    <property type="match status" value="1"/>
</dbReference>
<keyword evidence="2" id="KW-0396">Initiation factor</keyword>
<comment type="similarity">
    <text evidence="1">Belongs to the IF-1 family.</text>
</comment>
<keyword evidence="3" id="KW-0648">Protein biosynthesis</keyword>
<reference evidence="5" key="1">
    <citation type="journal article" date="2014" name="Front. Microbiol.">
        <title>High frequency of phylogenetically diverse reductive dehalogenase-homologous genes in deep subseafloor sedimentary metagenomes.</title>
        <authorList>
            <person name="Kawai M."/>
            <person name="Futagami T."/>
            <person name="Toyoda A."/>
            <person name="Takaki Y."/>
            <person name="Nishi S."/>
            <person name="Hori S."/>
            <person name="Arai W."/>
            <person name="Tsubouchi T."/>
            <person name="Morono Y."/>
            <person name="Uchiyama I."/>
            <person name="Ito T."/>
            <person name="Fujiyama A."/>
            <person name="Inagaki F."/>
            <person name="Takami H."/>
        </authorList>
    </citation>
    <scope>NUCLEOTIDE SEQUENCE</scope>
    <source>
        <strain evidence="5">Expedition CK06-06</strain>
    </source>
</reference>
<dbReference type="NCBIfam" id="TIGR00008">
    <property type="entry name" value="infA"/>
    <property type="match status" value="1"/>
</dbReference>
<dbReference type="PROSITE" id="PS50832">
    <property type="entry name" value="S1_IF1_TYPE"/>
    <property type="match status" value="1"/>
</dbReference>
<dbReference type="InterPro" id="IPR006196">
    <property type="entry name" value="RNA-binding_domain_S1_IF1"/>
</dbReference>
<dbReference type="PANTHER" id="PTHR33370:SF1">
    <property type="entry name" value="TRANSLATION INITIATION FACTOR IF-1, CHLOROPLASTIC"/>
    <property type="match status" value="1"/>
</dbReference>
<dbReference type="InterPro" id="IPR012340">
    <property type="entry name" value="NA-bd_OB-fold"/>
</dbReference>
<organism evidence="5">
    <name type="scientific">marine sediment metagenome</name>
    <dbReference type="NCBI Taxonomy" id="412755"/>
    <lineage>
        <taxon>unclassified sequences</taxon>
        <taxon>metagenomes</taxon>
        <taxon>ecological metagenomes</taxon>
    </lineage>
</organism>
<evidence type="ECO:0000313" key="5">
    <source>
        <dbReference type="EMBL" id="GAF77190.1"/>
    </source>
</evidence>
<accession>X0TM73</accession>
<dbReference type="PANTHER" id="PTHR33370">
    <property type="entry name" value="TRANSLATION INITIATION FACTOR IF-1, CHLOROPLASTIC"/>
    <property type="match status" value="1"/>
</dbReference>
<sequence length="72" mass="8239">MSREDLIQLEGVVARVLGYGTVEVECENKVIVRGVLCGRMKKRRIKVMKGDRVQVKVSPYDPSHGIVTWRLR</sequence>